<sequence>MRRRERGRERERKRERDWSVHEQLRFDQILIEREREEKVYFIWKRFLSQLHLCLLRIIFGSASAQPGEDTVRSKVEASSSSCETQ</sequence>
<dbReference type="Proteomes" id="UP000693946">
    <property type="component" value="Linkage Group LG4"/>
</dbReference>
<reference evidence="1 2" key="1">
    <citation type="journal article" date="2021" name="Sci. Rep.">
        <title>Chromosome anchoring in Senegalese sole (Solea senegalensis) reveals sex-associated markers and genome rearrangements in flatfish.</title>
        <authorList>
            <person name="Guerrero-Cozar I."/>
            <person name="Gomez-Garrido J."/>
            <person name="Berbel C."/>
            <person name="Martinez-Blanch J.F."/>
            <person name="Alioto T."/>
            <person name="Claros M.G."/>
            <person name="Gagnaire P.A."/>
            <person name="Manchado M."/>
        </authorList>
    </citation>
    <scope>NUCLEOTIDE SEQUENCE [LARGE SCALE GENOMIC DNA]</scope>
    <source>
        <strain evidence="1">Sse05_10M</strain>
    </source>
</reference>
<protein>
    <submittedName>
        <fullName evidence="1">Uncharacterized protein</fullName>
    </submittedName>
</protein>
<organism evidence="1 2">
    <name type="scientific">Solea senegalensis</name>
    <name type="common">Senegalese sole</name>
    <dbReference type="NCBI Taxonomy" id="28829"/>
    <lineage>
        <taxon>Eukaryota</taxon>
        <taxon>Metazoa</taxon>
        <taxon>Chordata</taxon>
        <taxon>Craniata</taxon>
        <taxon>Vertebrata</taxon>
        <taxon>Euteleostomi</taxon>
        <taxon>Actinopterygii</taxon>
        <taxon>Neopterygii</taxon>
        <taxon>Teleostei</taxon>
        <taxon>Neoteleostei</taxon>
        <taxon>Acanthomorphata</taxon>
        <taxon>Carangaria</taxon>
        <taxon>Pleuronectiformes</taxon>
        <taxon>Pleuronectoidei</taxon>
        <taxon>Soleidae</taxon>
        <taxon>Solea</taxon>
    </lineage>
</organism>
<evidence type="ECO:0000313" key="1">
    <source>
        <dbReference type="EMBL" id="KAG7494851.1"/>
    </source>
</evidence>
<keyword evidence="2" id="KW-1185">Reference proteome</keyword>
<comment type="caution">
    <text evidence="1">The sequence shown here is derived from an EMBL/GenBank/DDBJ whole genome shotgun (WGS) entry which is preliminary data.</text>
</comment>
<accession>A0AAV6QRP0</accession>
<proteinExistence type="predicted"/>
<dbReference type="EMBL" id="JAGKHQ010000016">
    <property type="protein sequence ID" value="KAG7494851.1"/>
    <property type="molecule type" value="Genomic_DNA"/>
</dbReference>
<dbReference type="AlphaFoldDB" id="A0AAV6QRP0"/>
<evidence type="ECO:0000313" key="2">
    <source>
        <dbReference type="Proteomes" id="UP000693946"/>
    </source>
</evidence>
<gene>
    <name evidence="1" type="ORF">JOB18_038949</name>
</gene>
<name>A0AAV6QRP0_SOLSE</name>